<organism evidence="1">
    <name type="scientific">Odontella aurita</name>
    <dbReference type="NCBI Taxonomy" id="265563"/>
    <lineage>
        <taxon>Eukaryota</taxon>
        <taxon>Sar</taxon>
        <taxon>Stramenopiles</taxon>
        <taxon>Ochrophyta</taxon>
        <taxon>Bacillariophyta</taxon>
        <taxon>Mediophyceae</taxon>
        <taxon>Biddulphiophycidae</taxon>
        <taxon>Eupodiscales</taxon>
        <taxon>Odontellaceae</taxon>
        <taxon>Odontella</taxon>
    </lineage>
</organism>
<sequence length="273" mass="29888">MWRQFSCFPPSFLSSSLLHTLFYAYEYTSAFSSFFAPSPLAISLCLCALYYYVIGVCPPSFRSLSPKKRLIRSPSSISAPLYSAADYPVGYDPYNPRGHRRREGEEETYRWRKRKRKRVRCDDGYFCNGPETCIDGTCQDDAILPASMTASTAPSTATGSRIRARRTICDGNIPLSDGLCKGVSASSPPTVAPSSVTPASRATSTTDINCMNCVRPTATPGLRERPGMGTAVAAGGSPMLRAGRIQAVHSVVRHDRRVQPHQCVLRGQCRGLQ</sequence>
<dbReference type="EMBL" id="HBKQ01023546">
    <property type="protein sequence ID" value="CAE2241383.1"/>
    <property type="molecule type" value="Transcribed_RNA"/>
</dbReference>
<evidence type="ECO:0000313" key="1">
    <source>
        <dbReference type="EMBL" id="CAE2241383.1"/>
    </source>
</evidence>
<accession>A0A7S4IW68</accession>
<reference evidence="1" key="1">
    <citation type="submission" date="2021-01" db="EMBL/GenBank/DDBJ databases">
        <authorList>
            <person name="Corre E."/>
            <person name="Pelletier E."/>
            <person name="Niang G."/>
            <person name="Scheremetjew M."/>
            <person name="Finn R."/>
            <person name="Kale V."/>
            <person name="Holt S."/>
            <person name="Cochrane G."/>
            <person name="Meng A."/>
            <person name="Brown T."/>
            <person name="Cohen L."/>
        </authorList>
    </citation>
    <scope>NUCLEOTIDE SEQUENCE</scope>
    <source>
        <strain evidence="1">Isolate 1302-5</strain>
    </source>
</reference>
<proteinExistence type="predicted"/>
<dbReference type="AlphaFoldDB" id="A0A7S4IW68"/>
<name>A0A7S4IW68_9STRA</name>
<protein>
    <submittedName>
        <fullName evidence="1">Uncharacterized protein</fullName>
    </submittedName>
</protein>
<gene>
    <name evidence="1" type="ORF">OAUR00152_LOCUS16033</name>
</gene>